<protein>
    <recommendedName>
        <fullName evidence="4">Right-handed parallel beta-helix repeat-containing protein</fullName>
    </recommendedName>
</protein>
<organism evidence="2 3">
    <name type="scientific">Halosimplex pelagicum</name>
    <dbReference type="NCBI Taxonomy" id="869886"/>
    <lineage>
        <taxon>Archaea</taxon>
        <taxon>Methanobacteriati</taxon>
        <taxon>Methanobacteriota</taxon>
        <taxon>Stenosarchaea group</taxon>
        <taxon>Halobacteria</taxon>
        <taxon>Halobacteriales</taxon>
        <taxon>Haloarculaceae</taxon>
        <taxon>Halosimplex</taxon>
    </lineage>
</organism>
<sequence>MDDDTFSRRQFLRIGGLASAVGLAGCSNLVEETTATPPDVDDSSDVDPLVPTDTPTAAETSAPAQKTDTQAQNQETDTPTPSPEPQPPEPRFVVAEDGSGDYKTLEDARRVSEPNDVVSLKPGSYTLKPKQGDSGLHVKKPLTLVGDSRDSTTVTVAPESNELSFTESYEFWHLTVTSQENSYFYTDGGITANYARYEVPTQGWKGGGSYGGSLNAYKTIINPPTIDKETVSGVRQFLADAPIWTGGLNVENCTVKVPIHVDRLQAQGTTFEAQPELPDSGGTVQDSTFENGIALLADSGSGLSISNSELHPDADGFAFRIPEASGSYSTSQPLRYNGPTIRDSTIHGKIEDKKRRDVWKSLRTLEGNVFRADEIDAEFFIDGKGADYIHRNAFIGADIRIDASGEGLRQKAHVYDEERKIGNYYSAFDKEDEDGDGIIDLPRPVPGEASATDQFPLASKDLSQHSE</sequence>
<dbReference type="Gene3D" id="2.160.20.10">
    <property type="entry name" value="Single-stranded right-handed beta-helix, Pectin lyase-like"/>
    <property type="match status" value="1"/>
</dbReference>
<proteinExistence type="predicted"/>
<dbReference type="EMBL" id="CP058909">
    <property type="protein sequence ID" value="QLH81316.1"/>
    <property type="molecule type" value="Genomic_DNA"/>
</dbReference>
<feature type="region of interest" description="Disordered" evidence="1">
    <location>
        <begin position="32"/>
        <end position="137"/>
    </location>
</feature>
<feature type="compositionally biased region" description="Pro residues" evidence="1">
    <location>
        <begin position="80"/>
        <end position="90"/>
    </location>
</feature>
<dbReference type="GeneID" id="56082241"/>
<evidence type="ECO:0000313" key="2">
    <source>
        <dbReference type="EMBL" id="QLH81316.1"/>
    </source>
</evidence>
<keyword evidence="3" id="KW-1185">Reference proteome</keyword>
<feature type="compositionally biased region" description="Basic and acidic residues" evidence="1">
    <location>
        <begin position="103"/>
        <end position="113"/>
    </location>
</feature>
<reference evidence="2 3" key="1">
    <citation type="submission" date="2020-07" db="EMBL/GenBank/DDBJ databases">
        <title>Halosimplex litoreum sp. nov. and Halosimplex rubrum sp. nov., isolated from different salt environments.</title>
        <authorList>
            <person name="Cui H."/>
        </authorList>
    </citation>
    <scope>NUCLEOTIDE SEQUENCE [LARGE SCALE GENOMIC DNA]</scope>
    <source>
        <strain evidence="2 3">R2</strain>
    </source>
</reference>
<dbReference type="RefSeq" id="WP_179921188.1">
    <property type="nucleotide sequence ID" value="NZ_CP058909.1"/>
</dbReference>
<name>A0A7D5TG95_9EURY</name>
<evidence type="ECO:0000256" key="1">
    <source>
        <dbReference type="SAM" id="MobiDB-lite"/>
    </source>
</evidence>
<feature type="region of interest" description="Disordered" evidence="1">
    <location>
        <begin position="431"/>
        <end position="467"/>
    </location>
</feature>
<dbReference type="InterPro" id="IPR011050">
    <property type="entry name" value="Pectin_lyase_fold/virulence"/>
</dbReference>
<dbReference type="AlphaFoldDB" id="A0A7D5TG95"/>
<dbReference type="InterPro" id="IPR006311">
    <property type="entry name" value="TAT_signal"/>
</dbReference>
<dbReference type="KEGG" id="hpel:HZS54_06590"/>
<dbReference type="InterPro" id="IPR012334">
    <property type="entry name" value="Pectin_lyas_fold"/>
</dbReference>
<gene>
    <name evidence="2" type="ORF">HZS54_06590</name>
</gene>
<dbReference type="PROSITE" id="PS51318">
    <property type="entry name" value="TAT"/>
    <property type="match status" value="1"/>
</dbReference>
<evidence type="ECO:0008006" key="4">
    <source>
        <dbReference type="Google" id="ProtNLM"/>
    </source>
</evidence>
<feature type="compositionally biased region" description="Polar residues" evidence="1">
    <location>
        <begin position="54"/>
        <end position="74"/>
    </location>
</feature>
<evidence type="ECO:0000313" key="3">
    <source>
        <dbReference type="Proteomes" id="UP000509346"/>
    </source>
</evidence>
<dbReference type="SUPFAM" id="SSF51126">
    <property type="entry name" value="Pectin lyase-like"/>
    <property type="match status" value="1"/>
</dbReference>
<accession>A0A7D5TG95</accession>
<dbReference type="Proteomes" id="UP000509346">
    <property type="component" value="Chromosome"/>
</dbReference>